<comment type="function">
    <text evidence="7">Required for disulfide bond formation in some periplasmic proteins. Acts by transferring its disulfide bond to other proteins and is reduced in the process.</text>
</comment>
<feature type="domain" description="Thioredoxin-like fold" evidence="9">
    <location>
        <begin position="138"/>
        <end position="269"/>
    </location>
</feature>
<evidence type="ECO:0000256" key="5">
    <source>
        <dbReference type="ARBA" id="ARBA00023157"/>
    </source>
</evidence>
<evidence type="ECO:0000256" key="3">
    <source>
        <dbReference type="ARBA" id="ARBA00022729"/>
    </source>
</evidence>
<dbReference type="CDD" id="cd03020">
    <property type="entry name" value="DsbA_DsbC_DsbG"/>
    <property type="match status" value="1"/>
</dbReference>
<dbReference type="RefSeq" id="WP_227180587.1">
    <property type="nucleotide sequence ID" value="NZ_JAJBZT010000004.1"/>
</dbReference>
<dbReference type="InterPro" id="IPR018950">
    <property type="entry name" value="DiS-bond_isomerase_DsbC/G_N"/>
</dbReference>
<feature type="signal peptide" evidence="7">
    <location>
        <begin position="1"/>
        <end position="32"/>
    </location>
</feature>
<evidence type="ECO:0000256" key="2">
    <source>
        <dbReference type="ARBA" id="ARBA00009813"/>
    </source>
</evidence>
<comment type="subcellular location">
    <subcellularLocation>
        <location evidence="1 7">Periplasm</location>
    </subcellularLocation>
</comment>
<evidence type="ECO:0000256" key="1">
    <source>
        <dbReference type="ARBA" id="ARBA00004418"/>
    </source>
</evidence>
<protein>
    <recommendedName>
        <fullName evidence="7">Thiol:disulfide interchange protein</fullName>
    </recommendedName>
</protein>
<dbReference type="SUPFAM" id="SSF54423">
    <property type="entry name" value="DsbC/DsbG N-terminal domain-like"/>
    <property type="match status" value="1"/>
</dbReference>
<sequence>MIGTSSFLRTVKHFTLTTLAIACLTACGAGNAAPAPNKELDQVKKLVATKLTKVKVNAVSATPVAGVYEVVFNDENIVYVDSKVEHLFQGELISLKDKESLTANHQEALSKAAEEKRAKARVDVVKSFPIDQAIRVEKGNGKRVMYVFSDPDCPFCYKLEETLKEIDNVTVYTFLFPLAQLHPDAPRKSALIWCASDRAAAWQKWMDQPMESWRAMKNLPDNKGTCDTPIQKIQELGNRLGVQGTPAIFFPDGTLMPGAYPKEEIEKELAKQK</sequence>
<comment type="similarity">
    <text evidence="2 7">Belongs to the thioredoxin family. DsbC subfamily.</text>
</comment>
<evidence type="ECO:0000313" key="11">
    <source>
        <dbReference type="Proteomes" id="UP001165395"/>
    </source>
</evidence>
<evidence type="ECO:0000256" key="7">
    <source>
        <dbReference type="RuleBase" id="RU364038"/>
    </source>
</evidence>
<reference evidence="10" key="1">
    <citation type="submission" date="2021-10" db="EMBL/GenBank/DDBJ databases">
        <title>The complete genome sequence of Leeia sp. TBRC 13508.</title>
        <authorList>
            <person name="Charoenyingcharoen P."/>
            <person name="Yukphan P."/>
        </authorList>
    </citation>
    <scope>NUCLEOTIDE SEQUENCE</scope>
    <source>
        <strain evidence="10">TBRC 13508</strain>
    </source>
</reference>
<dbReference type="Proteomes" id="UP001165395">
    <property type="component" value="Unassembled WGS sequence"/>
</dbReference>
<dbReference type="Gene3D" id="3.10.450.70">
    <property type="entry name" value="Disulphide bond isomerase, DsbC/G, N-terminal"/>
    <property type="match status" value="1"/>
</dbReference>
<keyword evidence="5" id="KW-1015">Disulfide bond</keyword>
<dbReference type="InterPro" id="IPR009094">
    <property type="entry name" value="DiS-bond_isomerase_DsbC/G_N_sf"/>
</dbReference>
<dbReference type="InterPro" id="IPR036249">
    <property type="entry name" value="Thioredoxin-like_sf"/>
</dbReference>
<proteinExistence type="inferred from homology"/>
<evidence type="ECO:0000256" key="6">
    <source>
        <dbReference type="ARBA" id="ARBA00023284"/>
    </source>
</evidence>
<gene>
    <name evidence="10" type="ORF">LIN78_09690</name>
</gene>
<dbReference type="Pfam" id="PF10411">
    <property type="entry name" value="DsbC_N"/>
    <property type="match status" value="1"/>
</dbReference>
<dbReference type="Pfam" id="PF13098">
    <property type="entry name" value="Thioredoxin_2"/>
    <property type="match status" value="1"/>
</dbReference>
<dbReference type="InterPro" id="IPR051470">
    <property type="entry name" value="Thiol:disulfide_interchange"/>
</dbReference>
<dbReference type="Gene3D" id="3.40.30.10">
    <property type="entry name" value="Glutaredoxin"/>
    <property type="match status" value="1"/>
</dbReference>
<keyword evidence="3 7" id="KW-0732">Signal</keyword>
<dbReference type="InterPro" id="IPR033954">
    <property type="entry name" value="DiS-bond_Isoase_DsbC/G"/>
</dbReference>
<dbReference type="SUPFAM" id="SSF52833">
    <property type="entry name" value="Thioredoxin-like"/>
    <property type="match status" value="1"/>
</dbReference>
<evidence type="ECO:0000256" key="4">
    <source>
        <dbReference type="ARBA" id="ARBA00022764"/>
    </source>
</evidence>
<keyword evidence="6 7" id="KW-0676">Redox-active center</keyword>
<dbReference type="PANTHER" id="PTHR35272:SF3">
    <property type="entry name" value="THIOL:DISULFIDE INTERCHANGE PROTEIN DSBC"/>
    <property type="match status" value="1"/>
</dbReference>
<dbReference type="PANTHER" id="PTHR35272">
    <property type="entry name" value="THIOL:DISULFIDE INTERCHANGE PROTEIN DSBC-RELATED"/>
    <property type="match status" value="1"/>
</dbReference>
<evidence type="ECO:0000259" key="9">
    <source>
        <dbReference type="Pfam" id="PF13098"/>
    </source>
</evidence>
<organism evidence="10 11">
    <name type="scientific">Leeia speluncae</name>
    <dbReference type="NCBI Taxonomy" id="2884804"/>
    <lineage>
        <taxon>Bacteria</taxon>
        <taxon>Pseudomonadati</taxon>
        <taxon>Pseudomonadota</taxon>
        <taxon>Betaproteobacteria</taxon>
        <taxon>Neisseriales</taxon>
        <taxon>Leeiaceae</taxon>
        <taxon>Leeia</taxon>
    </lineage>
</organism>
<dbReference type="EMBL" id="JAJBZT010000004">
    <property type="protein sequence ID" value="MCB6183817.1"/>
    <property type="molecule type" value="Genomic_DNA"/>
</dbReference>
<name>A0ABS8D6M0_9NEIS</name>
<accession>A0ABS8D6M0</accession>
<feature type="chain" id="PRO_5044968968" description="Thiol:disulfide interchange protein" evidence="7">
    <location>
        <begin position="33"/>
        <end position="273"/>
    </location>
</feature>
<feature type="domain" description="Disulphide bond isomerase DsbC/G N-terminal" evidence="8">
    <location>
        <begin position="37"/>
        <end position="103"/>
    </location>
</feature>
<keyword evidence="4 7" id="KW-0574">Periplasm</keyword>
<comment type="caution">
    <text evidence="10">The sequence shown here is derived from an EMBL/GenBank/DDBJ whole genome shotgun (WGS) entry which is preliminary data.</text>
</comment>
<keyword evidence="11" id="KW-1185">Reference proteome</keyword>
<evidence type="ECO:0000259" key="8">
    <source>
        <dbReference type="Pfam" id="PF10411"/>
    </source>
</evidence>
<evidence type="ECO:0000313" key="10">
    <source>
        <dbReference type="EMBL" id="MCB6183817.1"/>
    </source>
</evidence>
<dbReference type="InterPro" id="IPR012336">
    <property type="entry name" value="Thioredoxin-like_fold"/>
</dbReference>